<dbReference type="GO" id="GO:0043005">
    <property type="term" value="C:neuron projection"/>
    <property type="evidence" value="ECO:0007669"/>
    <property type="project" value="TreeGrafter"/>
</dbReference>
<dbReference type="Pfam" id="PF07686">
    <property type="entry name" value="V-set"/>
    <property type="match status" value="1"/>
</dbReference>
<dbReference type="Gene3D" id="2.60.40.10">
    <property type="entry name" value="Immunoglobulins"/>
    <property type="match status" value="3"/>
</dbReference>
<reference evidence="6" key="2">
    <citation type="journal article" date="2014" name="BMC Genomics">
        <title>A genomic perspective to assessing quality of mass-reared SIT flies used in Mediterranean fruit fly (Ceratitis capitata) eradication in California.</title>
        <authorList>
            <person name="Calla B."/>
            <person name="Hall B."/>
            <person name="Hou S."/>
            <person name="Geib S.M."/>
        </authorList>
    </citation>
    <scope>NUCLEOTIDE SEQUENCE</scope>
</reference>
<dbReference type="PANTHER" id="PTHR12231">
    <property type="entry name" value="CTX-RELATED TYPE I TRANSMEMBRANE PROTEIN"/>
    <property type="match status" value="1"/>
</dbReference>
<dbReference type="Pfam" id="PF13927">
    <property type="entry name" value="Ig_3"/>
    <property type="match status" value="1"/>
</dbReference>
<dbReference type="FunFam" id="2.60.40.10:FF:002153">
    <property type="entry name" value="Lachesin"/>
    <property type="match status" value="1"/>
</dbReference>
<dbReference type="InterPro" id="IPR003599">
    <property type="entry name" value="Ig_sub"/>
</dbReference>
<dbReference type="SMART" id="SM00409">
    <property type="entry name" value="IG"/>
    <property type="match status" value="3"/>
</dbReference>
<evidence type="ECO:0000256" key="4">
    <source>
        <dbReference type="ARBA" id="ARBA00023319"/>
    </source>
</evidence>
<dbReference type="InterPro" id="IPR007110">
    <property type="entry name" value="Ig-like_dom"/>
</dbReference>
<dbReference type="SMART" id="SM00408">
    <property type="entry name" value="IGc2"/>
    <property type="match status" value="3"/>
</dbReference>
<evidence type="ECO:0000256" key="3">
    <source>
        <dbReference type="ARBA" id="ARBA00023157"/>
    </source>
</evidence>
<dbReference type="OrthoDB" id="10010359at2759"/>
<evidence type="ECO:0000256" key="1">
    <source>
        <dbReference type="ARBA" id="ARBA00022729"/>
    </source>
</evidence>
<dbReference type="PANTHER" id="PTHR12231:SF220">
    <property type="entry name" value="LACHESIN"/>
    <property type="match status" value="1"/>
</dbReference>
<dbReference type="SMART" id="SM00406">
    <property type="entry name" value="IGv"/>
    <property type="match status" value="2"/>
</dbReference>
<dbReference type="InterPro" id="IPR013098">
    <property type="entry name" value="Ig_I-set"/>
</dbReference>
<dbReference type="PROSITE" id="PS50835">
    <property type="entry name" value="IG_LIKE"/>
    <property type="match status" value="3"/>
</dbReference>
<keyword evidence="3" id="KW-1015">Disulfide bond</keyword>
<feature type="domain" description="Ig-like" evidence="5">
    <location>
        <begin position="55"/>
        <end position="156"/>
    </location>
</feature>
<feature type="domain" description="Ig-like" evidence="5">
    <location>
        <begin position="252"/>
        <end position="343"/>
    </location>
</feature>
<organism evidence="6">
    <name type="scientific">Ceratitis capitata</name>
    <name type="common">Mediterranean fruit fly</name>
    <name type="synonym">Tephritis capitata</name>
    <dbReference type="NCBI Taxonomy" id="7213"/>
    <lineage>
        <taxon>Eukaryota</taxon>
        <taxon>Metazoa</taxon>
        <taxon>Ecdysozoa</taxon>
        <taxon>Arthropoda</taxon>
        <taxon>Hexapoda</taxon>
        <taxon>Insecta</taxon>
        <taxon>Pterygota</taxon>
        <taxon>Neoptera</taxon>
        <taxon>Endopterygota</taxon>
        <taxon>Diptera</taxon>
        <taxon>Brachycera</taxon>
        <taxon>Muscomorpha</taxon>
        <taxon>Tephritoidea</taxon>
        <taxon>Tephritidae</taxon>
        <taxon>Ceratitis</taxon>
        <taxon>Ceratitis</taxon>
    </lineage>
</organism>
<dbReference type="Pfam" id="PF07679">
    <property type="entry name" value="I-set"/>
    <property type="match status" value="1"/>
</dbReference>
<dbReference type="SUPFAM" id="SSF48726">
    <property type="entry name" value="Immunoglobulin"/>
    <property type="match status" value="3"/>
</dbReference>
<reference evidence="6" key="1">
    <citation type="submission" date="2013-07" db="EMBL/GenBank/DDBJ databases">
        <authorList>
            <person name="Geib S."/>
        </authorList>
    </citation>
    <scope>NUCLEOTIDE SEQUENCE</scope>
</reference>
<dbReference type="GeneID" id="101449308"/>
<proteinExistence type="evidence at transcript level"/>
<dbReference type="EMBL" id="GAMC01012905">
    <property type="protein sequence ID" value="JAB93650.1"/>
    <property type="molecule type" value="mRNA"/>
</dbReference>
<protein>
    <submittedName>
        <fullName evidence="6">Lachesin</fullName>
    </submittedName>
</protein>
<evidence type="ECO:0000313" key="6">
    <source>
        <dbReference type="EMBL" id="JAB93650.1"/>
    </source>
</evidence>
<accession>W8AXG6</accession>
<dbReference type="KEGG" id="ccat:101449308"/>
<dbReference type="CDD" id="cd00096">
    <property type="entry name" value="Ig"/>
    <property type="match status" value="1"/>
</dbReference>
<gene>
    <name evidence="6" type="primary">LACH</name>
</gene>
<name>W8AXG6_CERCA</name>
<dbReference type="InterPro" id="IPR013106">
    <property type="entry name" value="Ig_V-set"/>
</dbReference>
<feature type="domain" description="Ig-like" evidence="5">
    <location>
        <begin position="161"/>
        <end position="247"/>
    </location>
</feature>
<evidence type="ECO:0000259" key="5">
    <source>
        <dbReference type="PROSITE" id="PS50835"/>
    </source>
</evidence>
<dbReference type="InterPro" id="IPR051170">
    <property type="entry name" value="Neural/epithelial_adhesion"/>
</dbReference>
<keyword evidence="4" id="KW-0393">Immunoglobulin domain</keyword>
<dbReference type="AlphaFoldDB" id="W8AXG6"/>
<dbReference type="CTD" id="36363"/>
<keyword evidence="2" id="KW-0677">Repeat</keyword>
<keyword evidence="1" id="KW-0732">Signal</keyword>
<dbReference type="InterPro" id="IPR036179">
    <property type="entry name" value="Ig-like_dom_sf"/>
</dbReference>
<dbReference type="InterPro" id="IPR003598">
    <property type="entry name" value="Ig_sub2"/>
</dbReference>
<sequence length="385" mass="42306">MWCILSQKRSKANHFVANTMSSSLSSSSSATSIAAAMIVGLLALLAGSAQAQRTPTISYITQEQIKDIGGTVEFDCSVQYASDYQVLWSKTDVDPVFLSTGSTLVIKDSRFSLRHDPNSSTYKLQIKDIQETDAGTYTCQVVISVVHKVSANVKLSVRRPPVISDNSTQSVVASEGSEVQMECYASGYPTPSITWRRENNAILPTDSATYVGNILKIKSVKKEDRGTYYCVADNGVSKGDRRNINVEVEFAPVITVPRPRLGQALQYDMDLECHIEAYPPPAIVWLKDDIQLSNNQHYSISHFATADEYSDSTLRVITIEKRQYGDYVCKAVNKLGQAEARVNLFETVIPVCPPACGQAYYGGAEHLAATSFVFMTMLVAAVFTR</sequence>
<dbReference type="InterPro" id="IPR013783">
    <property type="entry name" value="Ig-like_fold"/>
</dbReference>
<evidence type="ECO:0000256" key="2">
    <source>
        <dbReference type="ARBA" id="ARBA00022737"/>
    </source>
</evidence>